<organism evidence="2 3">
    <name type="scientific">Streptomyces sviceus (strain ATCC 29083 / DSM 924 / JCM 4929 / NBRC 13980 / NCIMB 11184 / NRRL 5439 / UC 5370)</name>
    <dbReference type="NCBI Taxonomy" id="463191"/>
    <lineage>
        <taxon>Bacteria</taxon>
        <taxon>Bacillati</taxon>
        <taxon>Actinomycetota</taxon>
        <taxon>Actinomycetes</taxon>
        <taxon>Kitasatosporales</taxon>
        <taxon>Streptomycetaceae</taxon>
        <taxon>Streptomyces</taxon>
    </lineage>
</organism>
<proteinExistence type="predicted"/>
<dbReference type="HOGENOM" id="CLU_2848126_0_0_11"/>
<evidence type="ECO:0000256" key="1">
    <source>
        <dbReference type="SAM" id="MobiDB-lite"/>
    </source>
</evidence>
<sequence>MFLLPKGAGDRPGVRLTAPAATDGFQSPASLSTLGAPIDVVMAELATRLAPMLAGPANTLPGKCH</sequence>
<evidence type="ECO:0000313" key="3">
    <source>
        <dbReference type="Proteomes" id="UP000002785"/>
    </source>
</evidence>
<feature type="region of interest" description="Disordered" evidence="1">
    <location>
        <begin position="1"/>
        <end position="22"/>
    </location>
</feature>
<name>B5I2P8_STRX2</name>
<protein>
    <submittedName>
        <fullName evidence="2">Uncharacterized protein</fullName>
    </submittedName>
</protein>
<keyword evidence="3" id="KW-1185">Reference proteome</keyword>
<gene>
    <name evidence="2" type="ORF">SSEG_06156</name>
</gene>
<reference evidence="2" key="1">
    <citation type="submission" date="2009-10" db="EMBL/GenBank/DDBJ databases">
        <title>The genome sequence of Streptomyces sviceus strain ATCC 29083.</title>
        <authorList>
            <consortium name="The Broad Institute Genome Sequencing Platform"/>
            <consortium name="Broad Institute Microbial Sequencing Center"/>
            <person name="Fischbach M."/>
            <person name="Godfrey P."/>
            <person name="Ward D."/>
            <person name="Young S."/>
            <person name="Zeng Q."/>
            <person name="Koehrsen M."/>
            <person name="Alvarado L."/>
            <person name="Berlin A.M."/>
            <person name="Bochicchio J."/>
            <person name="Borenstein D."/>
            <person name="Chapman S.B."/>
            <person name="Chen Z."/>
            <person name="Engels R."/>
            <person name="Freedman E."/>
            <person name="Gellesch M."/>
            <person name="Goldberg J."/>
            <person name="Griggs A."/>
            <person name="Gujja S."/>
            <person name="Heilman E.R."/>
            <person name="Heiman D.I."/>
            <person name="Hepburn T.A."/>
            <person name="Howarth C."/>
            <person name="Jen D."/>
            <person name="Larson L."/>
            <person name="Lewis B."/>
            <person name="Mehta T."/>
            <person name="Park D."/>
            <person name="Pearson M."/>
            <person name="Richards J."/>
            <person name="Roberts A."/>
            <person name="Saif S."/>
            <person name="Shea T.D."/>
            <person name="Shenoy N."/>
            <person name="Sisk P."/>
            <person name="Stolte C."/>
            <person name="Sykes S.N."/>
            <person name="Thomson T."/>
            <person name="Walk T."/>
            <person name="White J."/>
            <person name="Yandava C."/>
            <person name="Straight P."/>
            <person name="Clardy J."/>
            <person name="Hung D."/>
            <person name="Kolter R."/>
            <person name="Mekalanos J."/>
            <person name="Walker S."/>
            <person name="Walsh C.T."/>
            <person name="Wieland-Brown L.C."/>
            <person name="Haas B."/>
            <person name="Nusbaum C."/>
            <person name="Birren B."/>
        </authorList>
    </citation>
    <scope>NUCLEOTIDE SEQUENCE [LARGE SCALE GENOMIC DNA]</scope>
    <source>
        <strain evidence="2">ATCC 29083</strain>
    </source>
</reference>
<evidence type="ECO:0000313" key="2">
    <source>
        <dbReference type="EMBL" id="EDY59353.1"/>
    </source>
</evidence>
<dbReference type="Proteomes" id="UP000002785">
    <property type="component" value="Chromosome"/>
</dbReference>
<dbReference type="AlphaFoldDB" id="B5I2P8"/>
<dbReference type="EMBL" id="CM000951">
    <property type="protein sequence ID" value="EDY59353.1"/>
    <property type="molecule type" value="Genomic_DNA"/>
</dbReference>
<accession>B5I2P8</accession>